<dbReference type="EMBL" id="AGEI01000024">
    <property type="protein sequence ID" value="EHR33273.1"/>
    <property type="molecule type" value="Genomic_DNA"/>
</dbReference>
<dbReference type="GO" id="GO:0006053">
    <property type="term" value="P:N-acetylmannosamine catabolic process"/>
    <property type="evidence" value="ECO:0007669"/>
    <property type="project" value="TreeGrafter"/>
</dbReference>
<keyword evidence="6 7" id="KW-0119">Carbohydrate metabolism</keyword>
<evidence type="ECO:0000313" key="8">
    <source>
        <dbReference type="EMBL" id="EHR33273.1"/>
    </source>
</evidence>
<evidence type="ECO:0000256" key="7">
    <source>
        <dbReference type="HAMAP-Rule" id="MF_01235"/>
    </source>
</evidence>
<dbReference type="EC" id="5.1.3.9" evidence="7"/>
<dbReference type="GO" id="GO:0047465">
    <property type="term" value="F:N-acylglucosamine-6-phosphate 2-epimerase activity"/>
    <property type="evidence" value="ECO:0007669"/>
    <property type="project" value="UniProtKB-EC"/>
</dbReference>
<gene>
    <name evidence="7" type="primary">nanE</name>
    <name evidence="8" type="ORF">HMPREF9709_01317</name>
</gene>
<dbReference type="FunFam" id="3.20.20.70:FF:000035">
    <property type="entry name" value="Putative N-acetylmannosamine-6-phosphate 2-epimerase"/>
    <property type="match status" value="1"/>
</dbReference>
<dbReference type="GO" id="GO:0019262">
    <property type="term" value="P:N-acetylneuraminate catabolic process"/>
    <property type="evidence" value="ECO:0007669"/>
    <property type="project" value="UniProtKB-UniRule"/>
</dbReference>
<dbReference type="AlphaFoldDB" id="H3NPP5"/>
<comment type="caution">
    <text evidence="8">The sequence shown here is derived from an EMBL/GenBank/DDBJ whole genome shotgun (WGS) entry which is preliminary data.</text>
</comment>
<dbReference type="Pfam" id="PF04131">
    <property type="entry name" value="NanE"/>
    <property type="match status" value="1"/>
</dbReference>
<dbReference type="SUPFAM" id="SSF51366">
    <property type="entry name" value="Ribulose-phoshate binding barrel"/>
    <property type="match status" value="1"/>
</dbReference>
<dbReference type="Proteomes" id="UP000004191">
    <property type="component" value="Unassembled WGS sequence"/>
</dbReference>
<dbReference type="eggNOG" id="COG3010">
    <property type="taxonomic scope" value="Bacteria"/>
</dbReference>
<sequence length="226" mass="24945">MCLEKLKGKLIVSCQALPDEPLHSSFIMGRMAIAAKEGGASGIRAQSVEDILEIQKQVDLPIIGIIKKNYPDSEVFITPTKNEVEALLTTNCEIIALDATNRKRPNDEKIEDLVELIHSHGKLAMADCSTLEECLEAEKIGFDILSTTLFGYTNYSKNYDGPDFESTKKIVEMTNTPVIAEGKINTPEDLKKAYECGVYSAVVGSAITRPQLITKKFVDVLGERFE</sequence>
<dbReference type="STRING" id="883114.HMPREF9709_01317"/>
<dbReference type="GO" id="GO:0005829">
    <property type="term" value="C:cytosol"/>
    <property type="evidence" value="ECO:0007669"/>
    <property type="project" value="TreeGrafter"/>
</dbReference>
<evidence type="ECO:0000313" key="9">
    <source>
        <dbReference type="Proteomes" id="UP000004191"/>
    </source>
</evidence>
<dbReference type="NCBIfam" id="NF002231">
    <property type="entry name" value="PRK01130.1"/>
    <property type="match status" value="1"/>
</dbReference>
<evidence type="ECO:0000256" key="5">
    <source>
        <dbReference type="ARBA" id="ARBA00023235"/>
    </source>
</evidence>
<evidence type="ECO:0000256" key="1">
    <source>
        <dbReference type="ARBA" id="ARBA00000056"/>
    </source>
</evidence>
<dbReference type="InterPro" id="IPR011060">
    <property type="entry name" value="RibuloseP-bd_barrel"/>
</dbReference>
<dbReference type="CDD" id="cd04729">
    <property type="entry name" value="NanE"/>
    <property type="match status" value="1"/>
</dbReference>
<comment type="pathway">
    <text evidence="3 7">Amino-sugar metabolism; N-acetylneuraminate degradation; D-fructose 6-phosphate from N-acetylneuraminate: step 3/5.</text>
</comment>
<dbReference type="GeneID" id="96999284"/>
<organism evidence="8 9">
    <name type="scientific">Helcococcus kunzii ATCC 51366</name>
    <dbReference type="NCBI Taxonomy" id="883114"/>
    <lineage>
        <taxon>Bacteria</taxon>
        <taxon>Bacillati</taxon>
        <taxon>Bacillota</taxon>
        <taxon>Tissierellia</taxon>
        <taxon>Tissierellales</taxon>
        <taxon>Peptoniphilaceae</taxon>
        <taxon>Helcococcus</taxon>
    </lineage>
</organism>
<dbReference type="PATRIC" id="fig|883114.3.peg.1308"/>
<dbReference type="PANTHER" id="PTHR36204:SF1">
    <property type="entry name" value="N-ACETYLMANNOSAMINE-6-PHOSPHATE 2-EPIMERASE-RELATED"/>
    <property type="match status" value="1"/>
</dbReference>
<proteinExistence type="inferred from homology"/>
<evidence type="ECO:0000256" key="2">
    <source>
        <dbReference type="ARBA" id="ARBA00002147"/>
    </source>
</evidence>
<evidence type="ECO:0000256" key="4">
    <source>
        <dbReference type="ARBA" id="ARBA00007439"/>
    </source>
</evidence>
<dbReference type="Gene3D" id="3.20.20.70">
    <property type="entry name" value="Aldolase class I"/>
    <property type="match status" value="1"/>
</dbReference>
<comment type="catalytic activity">
    <reaction evidence="1 7">
        <text>an N-acyl-D-glucosamine 6-phosphate = an N-acyl-D-mannosamine 6-phosphate</text>
        <dbReference type="Rhea" id="RHEA:23932"/>
        <dbReference type="ChEBI" id="CHEBI:57599"/>
        <dbReference type="ChEBI" id="CHEBI:57666"/>
        <dbReference type="EC" id="5.1.3.9"/>
    </reaction>
</comment>
<name>H3NPP5_9FIRM</name>
<accession>H3NPP5</accession>
<comment type="function">
    <text evidence="2 7">Converts N-acetylmannosamine-6-phosphate (ManNAc-6-P) to N-acetylglucosamine-6-phosphate (GlcNAc-6-P).</text>
</comment>
<dbReference type="UniPathway" id="UPA00629">
    <property type="reaction ID" value="UER00682"/>
</dbReference>
<dbReference type="InterPro" id="IPR007260">
    <property type="entry name" value="NanE"/>
</dbReference>
<evidence type="ECO:0000256" key="6">
    <source>
        <dbReference type="ARBA" id="ARBA00023277"/>
    </source>
</evidence>
<dbReference type="GO" id="GO:0005975">
    <property type="term" value="P:carbohydrate metabolic process"/>
    <property type="evidence" value="ECO:0007669"/>
    <property type="project" value="UniProtKB-UniRule"/>
</dbReference>
<evidence type="ECO:0000256" key="3">
    <source>
        <dbReference type="ARBA" id="ARBA00005081"/>
    </source>
</evidence>
<comment type="similarity">
    <text evidence="4 7">Belongs to the NanE family.</text>
</comment>
<dbReference type="HOGENOM" id="CLU_086300_1_0_9"/>
<dbReference type="HAMAP" id="MF_01235">
    <property type="entry name" value="ManNAc6P_epimer"/>
    <property type="match status" value="1"/>
</dbReference>
<keyword evidence="5 7" id="KW-0413">Isomerase</keyword>
<dbReference type="RefSeq" id="WP_005398832.1">
    <property type="nucleotide sequence ID" value="NZ_JH601088.1"/>
</dbReference>
<dbReference type="PANTHER" id="PTHR36204">
    <property type="entry name" value="N-ACETYLMANNOSAMINE-6-PHOSPHATE 2-EPIMERASE-RELATED"/>
    <property type="match status" value="1"/>
</dbReference>
<protein>
    <recommendedName>
        <fullName evidence="7">Putative N-acetylmannosamine-6-phosphate 2-epimerase</fullName>
        <ecNumber evidence="7">5.1.3.9</ecNumber>
    </recommendedName>
    <alternativeName>
        <fullName evidence="7">ManNAc-6-P epimerase</fullName>
    </alternativeName>
</protein>
<dbReference type="InterPro" id="IPR013785">
    <property type="entry name" value="Aldolase_TIM"/>
</dbReference>
<reference evidence="8 9" key="1">
    <citation type="submission" date="2012-01" db="EMBL/GenBank/DDBJ databases">
        <title>The Genome Sequence of Helcococcus kunzii ATCC 51366.</title>
        <authorList>
            <consortium name="The Broad Institute Genome Sequencing Platform"/>
            <person name="Earl A."/>
            <person name="Ward D."/>
            <person name="Feldgarden M."/>
            <person name="Gevers D."/>
            <person name="Huys G."/>
            <person name="Young S.K."/>
            <person name="Zeng Q."/>
            <person name="Gargeya S."/>
            <person name="Fitzgerald M."/>
            <person name="Haas B."/>
            <person name="Abouelleil A."/>
            <person name="Alvarado L."/>
            <person name="Arachchi H.M."/>
            <person name="Berlin A."/>
            <person name="Chapman S.B."/>
            <person name="Gearin G."/>
            <person name="Goldberg J."/>
            <person name="Griggs A."/>
            <person name="Gujja S."/>
            <person name="Hansen M."/>
            <person name="Heiman D."/>
            <person name="Howarth C."/>
            <person name="Larimer J."/>
            <person name="Lui A."/>
            <person name="MacDonald P.J.P."/>
            <person name="McCowen C."/>
            <person name="Montmayeur A."/>
            <person name="Murphy C."/>
            <person name="Neiman D."/>
            <person name="Pearson M."/>
            <person name="Priest M."/>
            <person name="Roberts A."/>
            <person name="Saif S."/>
            <person name="Shea T."/>
            <person name="Sisk P."/>
            <person name="Stolte C."/>
            <person name="Sykes S."/>
            <person name="Wortman J."/>
            <person name="Nusbaum C."/>
            <person name="Birren B."/>
        </authorList>
    </citation>
    <scope>NUCLEOTIDE SEQUENCE [LARGE SCALE GENOMIC DNA]</scope>
    <source>
        <strain evidence="8 9">ATCC 51366</strain>
    </source>
</reference>
<keyword evidence="9" id="KW-1185">Reference proteome</keyword>
<dbReference type="OrthoDB" id="9781704at2"/>